<dbReference type="PANTHER" id="PTHR23508">
    <property type="entry name" value="CARBOXYLIC ACID TRANSPORTER PROTEIN HOMOLOG"/>
    <property type="match status" value="1"/>
</dbReference>
<gene>
    <name evidence="7" type="ORF">FSC10_11105</name>
</gene>
<feature type="transmembrane region" description="Helical" evidence="5">
    <location>
        <begin position="12"/>
        <end position="29"/>
    </location>
</feature>
<comment type="subcellular location">
    <subcellularLocation>
        <location evidence="1">Membrane</location>
        <topology evidence="1">Multi-pass membrane protein</topology>
    </subcellularLocation>
</comment>
<name>A0AAE7BXE2_9GAMM</name>
<dbReference type="PROSITE" id="PS50850">
    <property type="entry name" value="MFS"/>
    <property type="match status" value="1"/>
</dbReference>
<feature type="transmembrane region" description="Helical" evidence="5">
    <location>
        <begin position="289"/>
        <end position="309"/>
    </location>
</feature>
<feature type="transmembrane region" description="Helical" evidence="5">
    <location>
        <begin position="405"/>
        <end position="424"/>
    </location>
</feature>
<dbReference type="Pfam" id="PF07690">
    <property type="entry name" value="MFS_1"/>
    <property type="match status" value="1"/>
</dbReference>
<sequence length="437" mass="46942">MDLKTQLAQKKMNAYQWFIVGLCILLNIVDGYDVMVMAFTAAAVSADWQLSGSILGLLLSIGFIGMALGSFLIAPKADKIGRRNLILICLAICSMGMLLSALTQNPYQLAACRLLTGLGIGGILTNASVVANEFSSQRWKSLSVSLLSMGYALGAVLGGIVAYHLTASHGWRSVFLFGGLLTTSVLVICLFVLPESLEYLVVKQPKKALEKINQLSKKIGLPALTQLPVISTTQQKTSFKKLFSPELASQTICIWVAFFTVMAGFYFILSWTPKILAMAGMSVEQGVNLGTFLNIGGILGAILMGTISSKFQIHKILAIFLSATAVSILIFISFAHVYSYALWIGVLIGMMANGCIAGLYALSTVTYSTEIRATGVGLAISMGRIGAIMAPLLAGYFLDLGISPLNLYLVAAMLFGTGFIMLLISYRQYKRARLVTA</sequence>
<keyword evidence="4 5" id="KW-0472">Membrane</keyword>
<dbReference type="EMBL" id="CP044463">
    <property type="protein sequence ID" value="QIC67872.1"/>
    <property type="molecule type" value="Genomic_DNA"/>
</dbReference>
<dbReference type="Proteomes" id="UP000503505">
    <property type="component" value="Chromosome"/>
</dbReference>
<reference evidence="7 8" key="1">
    <citation type="submission" date="2019-09" db="EMBL/GenBank/DDBJ databases">
        <title>Non-baumannii Acinetobacter spp. carrying blaNDM-1 isolated in China.</title>
        <authorList>
            <person name="Cui C."/>
            <person name="Chen C."/>
            <person name="Sun J."/>
            <person name="Liu Y."/>
        </authorList>
    </citation>
    <scope>NUCLEOTIDE SEQUENCE [LARGE SCALE GENOMIC DNA]</scope>
    <source>
        <strain evidence="7 8">HZE23-1</strain>
    </source>
</reference>
<evidence type="ECO:0000256" key="4">
    <source>
        <dbReference type="ARBA" id="ARBA00023136"/>
    </source>
</evidence>
<feature type="transmembrane region" description="Helical" evidence="5">
    <location>
        <begin position="114"/>
        <end position="132"/>
    </location>
</feature>
<dbReference type="PANTHER" id="PTHR23508:SF10">
    <property type="entry name" value="CARBOXYLIC ACID TRANSPORTER PROTEIN HOMOLOG"/>
    <property type="match status" value="1"/>
</dbReference>
<feature type="transmembrane region" description="Helical" evidence="5">
    <location>
        <begin position="171"/>
        <end position="193"/>
    </location>
</feature>
<organism evidence="7 8">
    <name type="scientific">Acinetobacter schindleri</name>
    <dbReference type="NCBI Taxonomy" id="108981"/>
    <lineage>
        <taxon>Bacteria</taxon>
        <taxon>Pseudomonadati</taxon>
        <taxon>Pseudomonadota</taxon>
        <taxon>Gammaproteobacteria</taxon>
        <taxon>Moraxellales</taxon>
        <taxon>Moraxellaceae</taxon>
        <taxon>Acinetobacter</taxon>
    </lineage>
</organism>
<evidence type="ECO:0000256" key="1">
    <source>
        <dbReference type="ARBA" id="ARBA00004141"/>
    </source>
</evidence>
<dbReference type="InterPro" id="IPR020846">
    <property type="entry name" value="MFS_dom"/>
</dbReference>
<evidence type="ECO:0000313" key="8">
    <source>
        <dbReference type="Proteomes" id="UP000503505"/>
    </source>
</evidence>
<evidence type="ECO:0000256" key="5">
    <source>
        <dbReference type="SAM" id="Phobius"/>
    </source>
</evidence>
<feature type="transmembrane region" description="Helical" evidence="5">
    <location>
        <begin position="144"/>
        <end position="165"/>
    </location>
</feature>
<proteinExistence type="predicted"/>
<dbReference type="GO" id="GO:0005886">
    <property type="term" value="C:plasma membrane"/>
    <property type="evidence" value="ECO:0007669"/>
    <property type="project" value="TreeGrafter"/>
</dbReference>
<evidence type="ECO:0000256" key="2">
    <source>
        <dbReference type="ARBA" id="ARBA00022692"/>
    </source>
</evidence>
<dbReference type="CDD" id="cd17365">
    <property type="entry name" value="MFS_PcaK_like"/>
    <property type="match status" value="1"/>
</dbReference>
<dbReference type="InterPro" id="IPR011701">
    <property type="entry name" value="MFS"/>
</dbReference>
<feature type="transmembrane region" description="Helical" evidence="5">
    <location>
        <begin position="374"/>
        <end position="393"/>
    </location>
</feature>
<feature type="transmembrane region" description="Helical" evidence="5">
    <location>
        <begin position="247"/>
        <end position="269"/>
    </location>
</feature>
<dbReference type="GO" id="GO:0046943">
    <property type="term" value="F:carboxylic acid transmembrane transporter activity"/>
    <property type="evidence" value="ECO:0007669"/>
    <property type="project" value="TreeGrafter"/>
</dbReference>
<feature type="transmembrane region" description="Helical" evidence="5">
    <location>
        <begin position="340"/>
        <end position="362"/>
    </location>
</feature>
<dbReference type="Gene3D" id="1.20.1250.20">
    <property type="entry name" value="MFS general substrate transporter like domains"/>
    <property type="match status" value="1"/>
</dbReference>
<dbReference type="RefSeq" id="WP_163171827.1">
    <property type="nucleotide sequence ID" value="NZ_CP044463.1"/>
</dbReference>
<feature type="transmembrane region" description="Helical" evidence="5">
    <location>
        <begin position="49"/>
        <end position="73"/>
    </location>
</feature>
<evidence type="ECO:0000313" key="7">
    <source>
        <dbReference type="EMBL" id="QIC67872.1"/>
    </source>
</evidence>
<keyword evidence="3 5" id="KW-1133">Transmembrane helix</keyword>
<feature type="domain" description="Major facilitator superfamily (MFS) profile" evidence="6">
    <location>
        <begin position="19"/>
        <end position="430"/>
    </location>
</feature>
<dbReference type="InterPro" id="IPR036259">
    <property type="entry name" value="MFS_trans_sf"/>
</dbReference>
<protein>
    <submittedName>
        <fullName evidence="7">MFS transporter</fullName>
    </submittedName>
</protein>
<feature type="transmembrane region" description="Helical" evidence="5">
    <location>
        <begin position="85"/>
        <end position="102"/>
    </location>
</feature>
<dbReference type="SUPFAM" id="SSF103473">
    <property type="entry name" value="MFS general substrate transporter"/>
    <property type="match status" value="1"/>
</dbReference>
<dbReference type="AlphaFoldDB" id="A0AAE7BXE2"/>
<evidence type="ECO:0000259" key="6">
    <source>
        <dbReference type="PROSITE" id="PS50850"/>
    </source>
</evidence>
<evidence type="ECO:0000256" key="3">
    <source>
        <dbReference type="ARBA" id="ARBA00022989"/>
    </source>
</evidence>
<feature type="transmembrane region" description="Helical" evidence="5">
    <location>
        <begin position="316"/>
        <end position="334"/>
    </location>
</feature>
<keyword evidence="2 5" id="KW-0812">Transmembrane</keyword>
<accession>A0AAE7BXE2</accession>